<name>A0ACB6ZF31_THEGA</name>
<accession>A0ACB6ZF31</accession>
<evidence type="ECO:0000313" key="2">
    <source>
        <dbReference type="Proteomes" id="UP000886501"/>
    </source>
</evidence>
<organism evidence="1 2">
    <name type="scientific">Thelephora ganbajun</name>
    <name type="common">Ganba fungus</name>
    <dbReference type="NCBI Taxonomy" id="370292"/>
    <lineage>
        <taxon>Eukaryota</taxon>
        <taxon>Fungi</taxon>
        <taxon>Dikarya</taxon>
        <taxon>Basidiomycota</taxon>
        <taxon>Agaricomycotina</taxon>
        <taxon>Agaricomycetes</taxon>
        <taxon>Thelephorales</taxon>
        <taxon>Thelephoraceae</taxon>
        <taxon>Thelephora</taxon>
    </lineage>
</organism>
<protein>
    <submittedName>
        <fullName evidence="1">Uncharacterized protein</fullName>
    </submittedName>
</protein>
<dbReference type="Proteomes" id="UP000886501">
    <property type="component" value="Unassembled WGS sequence"/>
</dbReference>
<evidence type="ECO:0000313" key="1">
    <source>
        <dbReference type="EMBL" id="KAF9648063.1"/>
    </source>
</evidence>
<sequence>MGSGAEEFTNVSAGGRGVAEGSLGCDPSETGGEILGSSGSISAPFVTVQVTTLAGSPHWHSSSWMWHHRSRKRTTLSDFASPTCWGSIPCSTSTTSTWASSSSGIWLALDMWIELVSPLGEAEGVGESARRGGGRGLGGTTVISGREVLGTLHREAWGQTRTRCPWVHHWMTKCSRTQPRLCYLSNDDVVASCFR</sequence>
<proteinExistence type="predicted"/>
<dbReference type="EMBL" id="MU118020">
    <property type="protein sequence ID" value="KAF9648063.1"/>
    <property type="molecule type" value="Genomic_DNA"/>
</dbReference>
<keyword evidence="2" id="KW-1185">Reference proteome</keyword>
<gene>
    <name evidence="1" type="ORF">BDM02DRAFT_2428911</name>
</gene>
<reference evidence="1" key="1">
    <citation type="submission" date="2019-10" db="EMBL/GenBank/DDBJ databases">
        <authorList>
            <consortium name="DOE Joint Genome Institute"/>
            <person name="Kuo A."/>
            <person name="Miyauchi S."/>
            <person name="Kiss E."/>
            <person name="Drula E."/>
            <person name="Kohler A."/>
            <person name="Sanchez-Garcia M."/>
            <person name="Andreopoulos B."/>
            <person name="Barry K.W."/>
            <person name="Bonito G."/>
            <person name="Buee M."/>
            <person name="Carver A."/>
            <person name="Chen C."/>
            <person name="Cichocki N."/>
            <person name="Clum A."/>
            <person name="Culley D."/>
            <person name="Crous P.W."/>
            <person name="Fauchery L."/>
            <person name="Girlanda M."/>
            <person name="Hayes R."/>
            <person name="Keri Z."/>
            <person name="Labutti K."/>
            <person name="Lipzen A."/>
            <person name="Lombard V."/>
            <person name="Magnuson J."/>
            <person name="Maillard F."/>
            <person name="Morin E."/>
            <person name="Murat C."/>
            <person name="Nolan M."/>
            <person name="Ohm R."/>
            <person name="Pangilinan J."/>
            <person name="Pereira M."/>
            <person name="Perotto S."/>
            <person name="Peter M."/>
            <person name="Riley R."/>
            <person name="Sitrit Y."/>
            <person name="Stielow B."/>
            <person name="Szollosi G."/>
            <person name="Zifcakova L."/>
            <person name="Stursova M."/>
            <person name="Spatafora J.W."/>
            <person name="Tedersoo L."/>
            <person name="Vaario L.-M."/>
            <person name="Yamada A."/>
            <person name="Yan M."/>
            <person name="Wang P."/>
            <person name="Xu J."/>
            <person name="Bruns T."/>
            <person name="Baldrian P."/>
            <person name="Vilgalys R."/>
            <person name="Henrissat B."/>
            <person name="Grigoriev I.V."/>
            <person name="Hibbett D."/>
            <person name="Nagy L.G."/>
            <person name="Martin F.M."/>
        </authorList>
    </citation>
    <scope>NUCLEOTIDE SEQUENCE</scope>
    <source>
        <strain evidence="1">P2</strain>
    </source>
</reference>
<reference evidence="1" key="2">
    <citation type="journal article" date="2020" name="Nat. Commun.">
        <title>Large-scale genome sequencing of mycorrhizal fungi provides insights into the early evolution of symbiotic traits.</title>
        <authorList>
            <person name="Miyauchi S."/>
            <person name="Kiss E."/>
            <person name="Kuo A."/>
            <person name="Drula E."/>
            <person name="Kohler A."/>
            <person name="Sanchez-Garcia M."/>
            <person name="Morin E."/>
            <person name="Andreopoulos B."/>
            <person name="Barry K.W."/>
            <person name="Bonito G."/>
            <person name="Buee M."/>
            <person name="Carver A."/>
            <person name="Chen C."/>
            <person name="Cichocki N."/>
            <person name="Clum A."/>
            <person name="Culley D."/>
            <person name="Crous P.W."/>
            <person name="Fauchery L."/>
            <person name="Girlanda M."/>
            <person name="Hayes R.D."/>
            <person name="Keri Z."/>
            <person name="LaButti K."/>
            <person name="Lipzen A."/>
            <person name="Lombard V."/>
            <person name="Magnuson J."/>
            <person name="Maillard F."/>
            <person name="Murat C."/>
            <person name="Nolan M."/>
            <person name="Ohm R.A."/>
            <person name="Pangilinan J."/>
            <person name="Pereira M.F."/>
            <person name="Perotto S."/>
            <person name="Peter M."/>
            <person name="Pfister S."/>
            <person name="Riley R."/>
            <person name="Sitrit Y."/>
            <person name="Stielow J.B."/>
            <person name="Szollosi G."/>
            <person name="Zifcakova L."/>
            <person name="Stursova M."/>
            <person name="Spatafora J.W."/>
            <person name="Tedersoo L."/>
            <person name="Vaario L.M."/>
            <person name="Yamada A."/>
            <person name="Yan M."/>
            <person name="Wang P."/>
            <person name="Xu J."/>
            <person name="Bruns T."/>
            <person name="Baldrian P."/>
            <person name="Vilgalys R."/>
            <person name="Dunand C."/>
            <person name="Henrissat B."/>
            <person name="Grigoriev I.V."/>
            <person name="Hibbett D."/>
            <person name="Nagy L.G."/>
            <person name="Martin F.M."/>
        </authorList>
    </citation>
    <scope>NUCLEOTIDE SEQUENCE</scope>
    <source>
        <strain evidence="1">P2</strain>
    </source>
</reference>
<comment type="caution">
    <text evidence="1">The sequence shown here is derived from an EMBL/GenBank/DDBJ whole genome shotgun (WGS) entry which is preliminary data.</text>
</comment>